<protein>
    <submittedName>
        <fullName evidence="2">Uncharacterized protein</fullName>
    </submittedName>
</protein>
<gene>
    <name evidence="2" type="ORF">RMSM_03385</name>
</gene>
<proteinExistence type="predicted"/>
<dbReference type="OrthoDB" id="287802at2"/>
<feature type="compositionally biased region" description="Polar residues" evidence="1">
    <location>
        <begin position="1"/>
        <end position="14"/>
    </location>
</feature>
<keyword evidence="3" id="KW-1185">Reference proteome</keyword>
<reference evidence="2 3" key="1">
    <citation type="journal article" date="2013" name="Mar. Genomics">
        <title>Expression of sulfatases in Rhodopirellula baltica and the diversity of sulfatases in the genus Rhodopirellula.</title>
        <authorList>
            <person name="Wegner C.E."/>
            <person name="Richter-Heitmann T."/>
            <person name="Klindworth A."/>
            <person name="Klockow C."/>
            <person name="Richter M."/>
            <person name="Achstetter T."/>
            <person name="Glockner F.O."/>
            <person name="Harder J."/>
        </authorList>
    </citation>
    <scope>NUCLEOTIDE SEQUENCE [LARGE SCALE GENOMIC DNA]</scope>
    <source>
        <strain evidence="2 3">SM1</strain>
    </source>
</reference>
<accession>M5RK80</accession>
<sequence>MNASPSDDSDNQGSPHDESADEIQINEKSRSRSGQVTNDVDSQQIAQFVTTIKNAEQQVGEHIITALRHEDTVAVITTVVVGDDGQQRVVSAALNPARLQQVQDLLQAAADEREDEEPCVGFHCLVKPKQAS</sequence>
<comment type="caution">
    <text evidence="2">The sequence shown here is derived from an EMBL/GenBank/DDBJ whole genome shotgun (WGS) entry which is preliminary data.</text>
</comment>
<evidence type="ECO:0000256" key="1">
    <source>
        <dbReference type="SAM" id="MobiDB-lite"/>
    </source>
</evidence>
<evidence type="ECO:0000313" key="3">
    <source>
        <dbReference type="Proteomes" id="UP000011991"/>
    </source>
</evidence>
<dbReference type="RefSeq" id="WP_008697948.1">
    <property type="nucleotide sequence ID" value="NZ_ANOG01000492.1"/>
</dbReference>
<dbReference type="Proteomes" id="UP000011991">
    <property type="component" value="Unassembled WGS sequence"/>
</dbReference>
<dbReference type="AlphaFoldDB" id="M5RK80"/>
<name>M5RK80_9BACT</name>
<dbReference type="PATRIC" id="fig|1265738.3.peg.3378"/>
<dbReference type="EMBL" id="ANOG01000492">
    <property type="protein sequence ID" value="EMI19715.1"/>
    <property type="molecule type" value="Genomic_DNA"/>
</dbReference>
<evidence type="ECO:0000313" key="2">
    <source>
        <dbReference type="EMBL" id="EMI19715.1"/>
    </source>
</evidence>
<feature type="region of interest" description="Disordered" evidence="1">
    <location>
        <begin position="1"/>
        <end position="39"/>
    </location>
</feature>
<organism evidence="2 3">
    <name type="scientific">Rhodopirellula maiorica SM1</name>
    <dbReference type="NCBI Taxonomy" id="1265738"/>
    <lineage>
        <taxon>Bacteria</taxon>
        <taxon>Pseudomonadati</taxon>
        <taxon>Planctomycetota</taxon>
        <taxon>Planctomycetia</taxon>
        <taxon>Pirellulales</taxon>
        <taxon>Pirellulaceae</taxon>
        <taxon>Novipirellula</taxon>
    </lineage>
</organism>